<dbReference type="AlphaFoldDB" id="A0A409YNB0"/>
<dbReference type="Proteomes" id="UP000284842">
    <property type="component" value="Unassembled WGS sequence"/>
</dbReference>
<feature type="binding site" evidence="3">
    <location>
        <begin position="8"/>
        <end position="15"/>
    </location>
    <ligand>
        <name>substrate</name>
    </ligand>
</feature>
<accession>A0A409YNB0</accession>
<reference evidence="4 5" key="1">
    <citation type="journal article" date="2018" name="Evol. Lett.">
        <title>Horizontal gene cluster transfer increased hallucinogenic mushroom diversity.</title>
        <authorList>
            <person name="Reynolds H.T."/>
            <person name="Vijayakumar V."/>
            <person name="Gluck-Thaler E."/>
            <person name="Korotkin H.B."/>
            <person name="Matheny P.B."/>
            <person name="Slot J.C."/>
        </authorList>
    </citation>
    <scope>NUCLEOTIDE SEQUENCE [LARGE SCALE GENOMIC DNA]</scope>
    <source>
        <strain evidence="4 5">2629</strain>
    </source>
</reference>
<dbReference type="Pfam" id="PF00300">
    <property type="entry name" value="His_Phos_1"/>
    <property type="match status" value="1"/>
</dbReference>
<evidence type="ECO:0000256" key="1">
    <source>
        <dbReference type="ARBA" id="ARBA00022801"/>
    </source>
</evidence>
<dbReference type="CDD" id="cd07067">
    <property type="entry name" value="HP_PGM_like"/>
    <property type="match status" value="1"/>
</dbReference>
<evidence type="ECO:0000256" key="3">
    <source>
        <dbReference type="PIRSR" id="PIRSR613078-2"/>
    </source>
</evidence>
<dbReference type="InterPro" id="IPR029033">
    <property type="entry name" value="His_PPase_superfam"/>
</dbReference>
<organism evidence="4 5">
    <name type="scientific">Panaeolus cyanescens</name>
    <dbReference type="NCBI Taxonomy" id="181874"/>
    <lineage>
        <taxon>Eukaryota</taxon>
        <taxon>Fungi</taxon>
        <taxon>Dikarya</taxon>
        <taxon>Basidiomycota</taxon>
        <taxon>Agaricomycotina</taxon>
        <taxon>Agaricomycetes</taxon>
        <taxon>Agaricomycetidae</taxon>
        <taxon>Agaricales</taxon>
        <taxon>Agaricineae</taxon>
        <taxon>Galeropsidaceae</taxon>
        <taxon>Panaeolus</taxon>
    </lineage>
</organism>
<dbReference type="PANTHER" id="PTHR46517:SF1">
    <property type="entry name" value="FRUCTOSE-2,6-BISPHOSPHATASE TIGAR"/>
    <property type="match status" value="1"/>
</dbReference>
<dbReference type="InterPro" id="IPR051695">
    <property type="entry name" value="Phosphoglycerate_Mutase"/>
</dbReference>
<keyword evidence="5" id="KW-1185">Reference proteome</keyword>
<keyword evidence="1" id="KW-0378">Hydrolase</keyword>
<dbReference type="Gene3D" id="3.40.50.1240">
    <property type="entry name" value="Phosphoglycerate mutase-like"/>
    <property type="match status" value="1"/>
</dbReference>
<dbReference type="GO" id="GO:0005829">
    <property type="term" value="C:cytosol"/>
    <property type="evidence" value="ECO:0007669"/>
    <property type="project" value="TreeGrafter"/>
</dbReference>
<dbReference type="GO" id="GO:0045820">
    <property type="term" value="P:negative regulation of glycolytic process"/>
    <property type="evidence" value="ECO:0007669"/>
    <property type="project" value="TreeGrafter"/>
</dbReference>
<evidence type="ECO:0000256" key="2">
    <source>
        <dbReference type="PIRSR" id="PIRSR613078-1"/>
    </source>
</evidence>
<evidence type="ECO:0000313" key="5">
    <source>
        <dbReference type="Proteomes" id="UP000284842"/>
    </source>
</evidence>
<dbReference type="SMART" id="SM00855">
    <property type="entry name" value="PGAM"/>
    <property type="match status" value="1"/>
</dbReference>
<sequence length="277" mass="30560">MVHFLFIRHGETQDNLKKLWAGSKDSPLSNHGVRQAEALAAEMSKLNLSAIHSSDLRRAKTTAQIICKAQSNTDLVVQESPLFREQNFGGAEGRPIVTKNKNWTMPQHYAKGKFPAIYSRKHHFPGGESLDAVAERAKQALDEILMPYVHETVPAGSPHNAVAVVSHGVFIAELLGIMLNNHSLAVKDFRGMKNTGWTEVEVLPALQTAETEDATVPRPLNVKLLAINRHSHLSNLHRQKGIGSMAYDPTQKDIRSFFVDKSAAGDSRERRSASTSS</sequence>
<dbReference type="OrthoDB" id="354304at2759"/>
<dbReference type="EMBL" id="NHTK01000994">
    <property type="protein sequence ID" value="PPR04074.1"/>
    <property type="molecule type" value="Genomic_DNA"/>
</dbReference>
<dbReference type="InterPro" id="IPR013078">
    <property type="entry name" value="His_Pase_superF_clade-1"/>
</dbReference>
<feature type="active site" description="Tele-phosphohistidine intermediate" evidence="2">
    <location>
        <position position="9"/>
    </location>
</feature>
<protein>
    <recommendedName>
        <fullName evidence="6">Phosphoglycerate mutase</fullName>
    </recommendedName>
</protein>
<evidence type="ECO:0008006" key="6">
    <source>
        <dbReference type="Google" id="ProtNLM"/>
    </source>
</evidence>
<dbReference type="GO" id="GO:0004331">
    <property type="term" value="F:fructose-2,6-bisphosphate 2-phosphatase activity"/>
    <property type="evidence" value="ECO:0007669"/>
    <property type="project" value="TreeGrafter"/>
</dbReference>
<name>A0A409YNB0_9AGAR</name>
<gene>
    <name evidence="4" type="ORF">CVT24_010647</name>
</gene>
<evidence type="ECO:0000313" key="4">
    <source>
        <dbReference type="EMBL" id="PPR04074.1"/>
    </source>
</evidence>
<comment type="caution">
    <text evidence="4">The sequence shown here is derived from an EMBL/GenBank/DDBJ whole genome shotgun (WGS) entry which is preliminary data.</text>
</comment>
<dbReference type="GO" id="GO:0043456">
    <property type="term" value="P:regulation of pentose-phosphate shunt"/>
    <property type="evidence" value="ECO:0007669"/>
    <property type="project" value="TreeGrafter"/>
</dbReference>
<feature type="active site" description="Proton donor/acceptor" evidence="2">
    <location>
        <position position="85"/>
    </location>
</feature>
<dbReference type="PANTHER" id="PTHR46517">
    <property type="entry name" value="FRUCTOSE-2,6-BISPHOSPHATASE TIGAR"/>
    <property type="match status" value="1"/>
</dbReference>
<dbReference type="STRING" id="181874.A0A409YNB0"/>
<proteinExistence type="predicted"/>
<dbReference type="InParanoid" id="A0A409YNB0"/>
<feature type="binding site" evidence="3">
    <location>
        <position position="58"/>
    </location>
    <ligand>
        <name>substrate</name>
    </ligand>
</feature>
<dbReference type="FunCoup" id="A0A409YNB0">
    <property type="interactions" value="255"/>
</dbReference>
<dbReference type="SUPFAM" id="SSF53254">
    <property type="entry name" value="Phosphoglycerate mutase-like"/>
    <property type="match status" value="1"/>
</dbReference>